<dbReference type="InterPro" id="IPR012347">
    <property type="entry name" value="Ferritin-like"/>
</dbReference>
<proteinExistence type="predicted"/>
<accession>A0A2W4W2T8</accession>
<dbReference type="Gene3D" id="1.20.1260.10">
    <property type="match status" value="1"/>
</dbReference>
<evidence type="ECO:0000313" key="1">
    <source>
        <dbReference type="EMBL" id="PZO38896.1"/>
    </source>
</evidence>
<name>A0A2W4W2T8_9CYAN</name>
<gene>
    <name evidence="1" type="ORF">DCF19_15615</name>
</gene>
<organism evidence="1 2">
    <name type="scientific">Pseudanabaena frigida</name>
    <dbReference type="NCBI Taxonomy" id="945775"/>
    <lineage>
        <taxon>Bacteria</taxon>
        <taxon>Bacillati</taxon>
        <taxon>Cyanobacteriota</taxon>
        <taxon>Cyanophyceae</taxon>
        <taxon>Pseudanabaenales</taxon>
        <taxon>Pseudanabaenaceae</taxon>
        <taxon>Pseudanabaena</taxon>
    </lineage>
</organism>
<sequence length="70" mass="8030">MVKDQNKEIGELQTWHKQWYASAAKNPMAYDAKMGRMMEMSNDQMNGKMMSQDLGKSMLTSINLKNQIGD</sequence>
<dbReference type="AlphaFoldDB" id="A0A2W4W2T8"/>
<reference evidence="1 2" key="1">
    <citation type="submission" date="2018-04" db="EMBL/GenBank/DDBJ databases">
        <authorList>
            <person name="Go L.Y."/>
            <person name="Mitchell J.A."/>
        </authorList>
    </citation>
    <scope>NUCLEOTIDE SEQUENCE [LARGE SCALE GENOMIC DNA]</scope>
    <source>
        <strain evidence="1">ULC066bin1</strain>
    </source>
</reference>
<protein>
    <submittedName>
        <fullName evidence="1">Uncharacterized protein</fullName>
    </submittedName>
</protein>
<reference evidence="1 2" key="2">
    <citation type="submission" date="2018-06" db="EMBL/GenBank/DDBJ databases">
        <title>Metagenomic assembly of (sub)arctic Cyanobacteria and their associated microbiome from non-axenic cultures.</title>
        <authorList>
            <person name="Baurain D."/>
        </authorList>
    </citation>
    <scope>NUCLEOTIDE SEQUENCE [LARGE SCALE GENOMIC DNA]</scope>
    <source>
        <strain evidence="1">ULC066bin1</strain>
    </source>
</reference>
<dbReference type="Proteomes" id="UP000249467">
    <property type="component" value="Unassembled WGS sequence"/>
</dbReference>
<comment type="caution">
    <text evidence="1">The sequence shown here is derived from an EMBL/GenBank/DDBJ whole genome shotgun (WGS) entry which is preliminary data.</text>
</comment>
<evidence type="ECO:0000313" key="2">
    <source>
        <dbReference type="Proteomes" id="UP000249467"/>
    </source>
</evidence>
<dbReference type="EMBL" id="QBML01000021">
    <property type="protein sequence ID" value="PZO38896.1"/>
    <property type="molecule type" value="Genomic_DNA"/>
</dbReference>